<evidence type="ECO:0000256" key="3">
    <source>
        <dbReference type="SAM" id="SignalP"/>
    </source>
</evidence>
<evidence type="ECO:0000256" key="1">
    <source>
        <dbReference type="ARBA" id="ARBA00022679"/>
    </source>
</evidence>
<dbReference type="GO" id="GO:0008080">
    <property type="term" value="F:N-acetyltransferase activity"/>
    <property type="evidence" value="ECO:0007669"/>
    <property type="project" value="TreeGrafter"/>
</dbReference>
<comment type="caution">
    <text evidence="5">The sequence shown here is derived from an EMBL/GenBank/DDBJ whole genome shotgun (WGS) entry which is preliminary data.</text>
</comment>
<keyword evidence="3" id="KW-0732">Signal</keyword>
<name>A0A9K3PPH7_9STRA</name>
<feature type="domain" description="N-acetyltransferase" evidence="4">
    <location>
        <begin position="184"/>
        <end position="338"/>
    </location>
</feature>
<reference evidence="5" key="2">
    <citation type="submission" date="2021-04" db="EMBL/GenBank/DDBJ databases">
        <authorList>
            <person name="Podell S."/>
        </authorList>
    </citation>
    <scope>NUCLEOTIDE SEQUENCE</scope>
    <source>
        <strain evidence="5">Hildebrandi</strain>
    </source>
</reference>
<dbReference type="GO" id="GO:0007064">
    <property type="term" value="P:mitotic sister chromatid cohesion"/>
    <property type="evidence" value="ECO:0007669"/>
    <property type="project" value="TreeGrafter"/>
</dbReference>
<keyword evidence="1" id="KW-0808">Transferase</keyword>
<dbReference type="Pfam" id="PF00583">
    <property type="entry name" value="Acetyltransf_1"/>
    <property type="match status" value="1"/>
</dbReference>
<dbReference type="EMBL" id="JAGRRH010000017">
    <property type="protein sequence ID" value="KAG7352484.1"/>
    <property type="molecule type" value="Genomic_DNA"/>
</dbReference>
<dbReference type="PROSITE" id="PS51186">
    <property type="entry name" value="GNAT"/>
    <property type="match status" value="1"/>
</dbReference>
<organism evidence="5 6">
    <name type="scientific">Nitzschia inconspicua</name>
    <dbReference type="NCBI Taxonomy" id="303405"/>
    <lineage>
        <taxon>Eukaryota</taxon>
        <taxon>Sar</taxon>
        <taxon>Stramenopiles</taxon>
        <taxon>Ochrophyta</taxon>
        <taxon>Bacillariophyta</taxon>
        <taxon>Bacillariophyceae</taxon>
        <taxon>Bacillariophycidae</taxon>
        <taxon>Bacillariales</taxon>
        <taxon>Bacillariaceae</taxon>
        <taxon>Nitzschia</taxon>
    </lineage>
</organism>
<protein>
    <submittedName>
        <fullName evidence="5">Acyl-CoA N-acyltransferase</fullName>
    </submittedName>
</protein>
<dbReference type="PANTHER" id="PTHR42919:SF8">
    <property type="entry name" value="N-ALPHA-ACETYLTRANSFERASE 50"/>
    <property type="match status" value="1"/>
</dbReference>
<dbReference type="InterPro" id="IPR000182">
    <property type="entry name" value="GNAT_dom"/>
</dbReference>
<feature type="chain" id="PRO_5039929081" evidence="3">
    <location>
        <begin position="23"/>
        <end position="341"/>
    </location>
</feature>
<evidence type="ECO:0000256" key="2">
    <source>
        <dbReference type="ARBA" id="ARBA00023315"/>
    </source>
</evidence>
<reference evidence="5" key="1">
    <citation type="journal article" date="2021" name="Sci. Rep.">
        <title>Diploid genomic architecture of Nitzschia inconspicua, an elite biomass production diatom.</title>
        <authorList>
            <person name="Oliver A."/>
            <person name="Podell S."/>
            <person name="Pinowska A."/>
            <person name="Traller J.C."/>
            <person name="Smith S.R."/>
            <person name="McClure R."/>
            <person name="Beliaev A."/>
            <person name="Bohutskyi P."/>
            <person name="Hill E.A."/>
            <person name="Rabines A."/>
            <person name="Zheng H."/>
            <person name="Allen L.Z."/>
            <person name="Kuo A."/>
            <person name="Grigoriev I.V."/>
            <person name="Allen A.E."/>
            <person name="Hazlebeck D."/>
            <person name="Allen E.E."/>
        </authorList>
    </citation>
    <scope>NUCLEOTIDE SEQUENCE</scope>
    <source>
        <strain evidence="5">Hildebrandi</strain>
    </source>
</reference>
<keyword evidence="6" id="KW-1185">Reference proteome</keyword>
<dbReference type="OrthoDB" id="38408at2759"/>
<evidence type="ECO:0000313" key="6">
    <source>
        <dbReference type="Proteomes" id="UP000693970"/>
    </source>
</evidence>
<dbReference type="AlphaFoldDB" id="A0A9K3PPH7"/>
<dbReference type="InterPro" id="IPR051556">
    <property type="entry name" value="N-term/lysine_N-AcTrnsfr"/>
</dbReference>
<dbReference type="Proteomes" id="UP000693970">
    <property type="component" value="Unassembled WGS sequence"/>
</dbReference>
<evidence type="ECO:0000313" key="5">
    <source>
        <dbReference type="EMBL" id="KAG7352484.1"/>
    </source>
</evidence>
<dbReference type="CDD" id="cd04301">
    <property type="entry name" value="NAT_SF"/>
    <property type="match status" value="1"/>
</dbReference>
<keyword evidence="2" id="KW-0012">Acyltransferase</keyword>
<dbReference type="PANTHER" id="PTHR42919">
    <property type="entry name" value="N-ALPHA-ACETYLTRANSFERASE"/>
    <property type="match status" value="1"/>
</dbReference>
<accession>A0A9K3PPH7</accession>
<feature type="signal peptide" evidence="3">
    <location>
        <begin position="1"/>
        <end position="22"/>
    </location>
</feature>
<sequence>MSSRINHRKFFLFLLLAQFSRAFVTINVARPSPTCRPTSDVPRRSRTSTNDRLYVIPLSKFSDSMTFLSKEVGDEYRCCIDSNGRFWNNDDDRYYELGIVEEQDLPQLCKFVVATFGADAISLSTNMNNLERMLLNPAAEFLNGYSNLVAFAEVYSGTRQRILDRIQHNNNILPPSLDGLSPQEKITKAERDSLILILSRPNAYASNQELDIIATIELRLQPCDAKIPFSIPWLDRVERRMGSMIGLGADRGASDLQPYLSNLCVSDKYRGQKIGRALVRCVENITRTCWKYNRIYLHVDEDNIAALKLYQSEGYRDVGHRWNPFWSGRAADIGYFVKTLS</sequence>
<dbReference type="GO" id="GO:0031415">
    <property type="term" value="C:NatA complex"/>
    <property type="evidence" value="ECO:0007669"/>
    <property type="project" value="TreeGrafter"/>
</dbReference>
<evidence type="ECO:0000259" key="4">
    <source>
        <dbReference type="PROSITE" id="PS51186"/>
    </source>
</evidence>
<gene>
    <name evidence="5" type="ORF">IV203_008532</name>
</gene>
<proteinExistence type="predicted"/>